<comment type="caution">
    <text evidence="2">The sequence shown here is derived from an EMBL/GenBank/DDBJ whole genome shotgun (WGS) entry which is preliminary data.</text>
</comment>
<evidence type="ECO:0000313" key="3">
    <source>
        <dbReference type="Proteomes" id="UP001396334"/>
    </source>
</evidence>
<evidence type="ECO:0000313" key="2">
    <source>
        <dbReference type="EMBL" id="KAK9035673.1"/>
    </source>
</evidence>
<reference evidence="2 3" key="1">
    <citation type="journal article" date="2024" name="G3 (Bethesda)">
        <title>Genome assembly of Hibiscus sabdariffa L. provides insights into metabolisms of medicinal natural products.</title>
        <authorList>
            <person name="Kim T."/>
        </authorList>
    </citation>
    <scope>NUCLEOTIDE SEQUENCE [LARGE SCALE GENOMIC DNA]</scope>
    <source>
        <strain evidence="2">TK-2024</strain>
        <tissue evidence="2">Old leaves</tissue>
    </source>
</reference>
<dbReference type="PANTHER" id="PTHR47903">
    <property type="entry name" value="OS07G0636400 PROTEIN"/>
    <property type="match status" value="1"/>
</dbReference>
<feature type="transmembrane region" description="Helical" evidence="1">
    <location>
        <begin position="12"/>
        <end position="31"/>
    </location>
</feature>
<dbReference type="Proteomes" id="UP001396334">
    <property type="component" value="Unassembled WGS sequence"/>
</dbReference>
<keyword evidence="1" id="KW-1133">Transmembrane helix</keyword>
<protein>
    <submittedName>
        <fullName evidence="2">Uncharacterized protein</fullName>
    </submittedName>
</protein>
<name>A0ABR2TDY3_9ROSI</name>
<sequence>MSKHEGQPNCTSLFNSVLVSLTFLQIIMMFWCTVKINHGFGLDRYIPPEQVPIQQGGLSVDYCDSSQELLWLHVQIVFTLPSNTILSNFSSNNWQANTAKKNHAAKNNIQDGSTPQQSDYYEEEQLVQVLKSIQGIASARVLAGNSLPEKVWLKQPFAIGVNDVTRVLERMSAITDEGSTAQSPCVRLQVAFEV</sequence>
<dbReference type="PANTHER" id="PTHR47903:SF2">
    <property type="entry name" value="OS07G0636400 PROTEIN"/>
    <property type="match status" value="1"/>
</dbReference>
<evidence type="ECO:0000256" key="1">
    <source>
        <dbReference type="SAM" id="Phobius"/>
    </source>
</evidence>
<keyword evidence="1" id="KW-0812">Transmembrane</keyword>
<keyword evidence="1" id="KW-0472">Membrane</keyword>
<accession>A0ABR2TDY3</accession>
<proteinExistence type="predicted"/>
<organism evidence="2 3">
    <name type="scientific">Hibiscus sabdariffa</name>
    <name type="common">roselle</name>
    <dbReference type="NCBI Taxonomy" id="183260"/>
    <lineage>
        <taxon>Eukaryota</taxon>
        <taxon>Viridiplantae</taxon>
        <taxon>Streptophyta</taxon>
        <taxon>Embryophyta</taxon>
        <taxon>Tracheophyta</taxon>
        <taxon>Spermatophyta</taxon>
        <taxon>Magnoliopsida</taxon>
        <taxon>eudicotyledons</taxon>
        <taxon>Gunneridae</taxon>
        <taxon>Pentapetalae</taxon>
        <taxon>rosids</taxon>
        <taxon>malvids</taxon>
        <taxon>Malvales</taxon>
        <taxon>Malvaceae</taxon>
        <taxon>Malvoideae</taxon>
        <taxon>Hibiscus</taxon>
    </lineage>
</organism>
<dbReference type="EMBL" id="JBBPBN010000006">
    <property type="protein sequence ID" value="KAK9035673.1"/>
    <property type="molecule type" value="Genomic_DNA"/>
</dbReference>
<gene>
    <name evidence="2" type="ORF">V6N11_077707</name>
</gene>
<keyword evidence="3" id="KW-1185">Reference proteome</keyword>